<evidence type="ECO:0000313" key="3">
    <source>
        <dbReference type="EMBL" id="OQO07804.1"/>
    </source>
</evidence>
<protein>
    <recommendedName>
        <fullName evidence="1">DNA repair protein rad9</fullName>
    </recommendedName>
</protein>
<dbReference type="Gene3D" id="3.70.10.10">
    <property type="match status" value="2"/>
</dbReference>
<comment type="function">
    <text evidence="1">Acts in DNA repair and mutagenesis. Involved in promoting resistance to ionizing radiation and UV light, as well as regulating cell cycle progression after irradiation.</text>
</comment>
<dbReference type="PIRSF" id="PIRSF009303">
    <property type="entry name" value="Cell_cycle_RAD9"/>
    <property type="match status" value="1"/>
</dbReference>
<feature type="compositionally biased region" description="Polar residues" evidence="2">
    <location>
        <begin position="356"/>
        <end position="383"/>
    </location>
</feature>
<dbReference type="PANTHER" id="PTHR15237">
    <property type="entry name" value="DNA REPAIR PROTEIN RAD9"/>
    <property type="match status" value="1"/>
</dbReference>
<dbReference type="PANTHER" id="PTHR15237:SF0">
    <property type="entry name" value="CELL CYCLE CHECKPOINT CONTROL PROTEIN"/>
    <property type="match status" value="1"/>
</dbReference>
<dbReference type="GO" id="GO:0030896">
    <property type="term" value="C:checkpoint clamp complex"/>
    <property type="evidence" value="ECO:0007669"/>
    <property type="project" value="UniProtKB-UniRule"/>
</dbReference>
<dbReference type="AlphaFoldDB" id="A0A1V8T949"/>
<dbReference type="InParanoid" id="A0A1V8T949"/>
<dbReference type="OrthoDB" id="60092at2759"/>
<keyword evidence="4" id="KW-1185">Reference proteome</keyword>
<dbReference type="GO" id="GO:0006281">
    <property type="term" value="P:DNA repair"/>
    <property type="evidence" value="ECO:0007669"/>
    <property type="project" value="UniProtKB-UniRule"/>
</dbReference>
<dbReference type="GO" id="GO:0031573">
    <property type="term" value="P:mitotic intra-S DNA damage checkpoint signaling"/>
    <property type="evidence" value="ECO:0007669"/>
    <property type="project" value="TreeGrafter"/>
</dbReference>
<proteinExistence type="inferred from homology"/>
<accession>A0A1V8T949</accession>
<dbReference type="STRING" id="1507870.A0A1V8T949"/>
<feature type="compositionally biased region" description="Polar residues" evidence="2">
    <location>
        <begin position="236"/>
        <end position="263"/>
    </location>
</feature>
<dbReference type="InterPro" id="IPR007268">
    <property type="entry name" value="Rad9/Ddc1"/>
</dbReference>
<evidence type="ECO:0000256" key="1">
    <source>
        <dbReference type="PIRNR" id="PIRNR009303"/>
    </source>
</evidence>
<feature type="compositionally biased region" description="Acidic residues" evidence="2">
    <location>
        <begin position="325"/>
        <end position="334"/>
    </location>
</feature>
<dbReference type="GO" id="GO:0071479">
    <property type="term" value="P:cellular response to ionizing radiation"/>
    <property type="evidence" value="ECO:0007669"/>
    <property type="project" value="TreeGrafter"/>
</dbReference>
<reference evidence="4" key="1">
    <citation type="submission" date="2017-03" db="EMBL/GenBank/DDBJ databases">
        <title>Genomes of endolithic fungi from Antarctica.</title>
        <authorList>
            <person name="Coleine C."/>
            <person name="Masonjones S."/>
            <person name="Stajich J.E."/>
        </authorList>
    </citation>
    <scope>NUCLEOTIDE SEQUENCE [LARGE SCALE GENOMIC DNA]</scope>
    <source>
        <strain evidence="4">CCFEE 5527</strain>
    </source>
</reference>
<comment type="caution">
    <text evidence="3">The sequence shown here is derived from an EMBL/GenBank/DDBJ whole genome shotgun (WGS) entry which is preliminary data.</text>
</comment>
<comment type="similarity">
    <text evidence="1">Belongs to the rad9 family.</text>
</comment>
<gene>
    <name evidence="3" type="ORF">B0A48_06595</name>
</gene>
<evidence type="ECO:0000313" key="4">
    <source>
        <dbReference type="Proteomes" id="UP000192596"/>
    </source>
</evidence>
<sequence length="390" mass="44110">MKETRQDSGPRLHFKSSLQNLTITSLNLARTAYASFSFDAEIFFISYDLNSSSLPKGGDRFTCQLYNRALQSVFKGRMTKTYRLTYEPAEVMHALFDKASASQGWRISSRVMREYIEYFGAKTEQLNIEAQADKVVFTSFTEKIQDGNQVLKQPLETVIALHTEDFEDFHMQEDMHIIISVKDFKAIVTHAETLHTPLSAHFSFPTRPLQFSYQSEGMNCHFTLMTMGDYRAASATPNPQWISTRGSSRQPSIAPPTQMTRSASEMPPPARPVIVTANKPPYSQQRRKQLKPASQQTVAPEPEQDEQSLFMPAGDDDRTWGPVADQDEEEEEMLGWDASHEARESAPYPTFRDSGRTASSMKPQQTSDSAFSQSGLEPTQRLSQLHGMFD</sequence>
<organism evidence="3 4">
    <name type="scientific">Cryoendolithus antarcticus</name>
    <dbReference type="NCBI Taxonomy" id="1507870"/>
    <lineage>
        <taxon>Eukaryota</taxon>
        <taxon>Fungi</taxon>
        <taxon>Dikarya</taxon>
        <taxon>Ascomycota</taxon>
        <taxon>Pezizomycotina</taxon>
        <taxon>Dothideomycetes</taxon>
        <taxon>Dothideomycetidae</taxon>
        <taxon>Cladosporiales</taxon>
        <taxon>Cladosporiaceae</taxon>
        <taxon>Cryoendolithus</taxon>
    </lineage>
</organism>
<dbReference type="GO" id="GO:0000076">
    <property type="term" value="P:DNA replication checkpoint signaling"/>
    <property type="evidence" value="ECO:0007669"/>
    <property type="project" value="TreeGrafter"/>
</dbReference>
<name>A0A1V8T949_9PEZI</name>
<dbReference type="EMBL" id="NAJO01000013">
    <property type="protein sequence ID" value="OQO07804.1"/>
    <property type="molecule type" value="Genomic_DNA"/>
</dbReference>
<feature type="region of interest" description="Disordered" evidence="2">
    <location>
        <begin position="236"/>
        <end position="390"/>
    </location>
</feature>
<dbReference type="Proteomes" id="UP000192596">
    <property type="component" value="Unassembled WGS sequence"/>
</dbReference>
<dbReference type="InterPro" id="IPR026584">
    <property type="entry name" value="Rad9"/>
</dbReference>
<keyword evidence="1" id="KW-0227">DNA damage</keyword>
<evidence type="ECO:0000256" key="2">
    <source>
        <dbReference type="SAM" id="MobiDB-lite"/>
    </source>
</evidence>
<dbReference type="Pfam" id="PF04139">
    <property type="entry name" value="Rad9"/>
    <property type="match status" value="1"/>
</dbReference>